<comment type="caution">
    <text evidence="3">The sequence shown here is derived from an EMBL/GenBank/DDBJ whole genome shotgun (WGS) entry which is preliminary data.</text>
</comment>
<accession>A0AAV4BUQ9</accession>
<dbReference type="AlphaFoldDB" id="A0AAV4BUQ9"/>
<keyword evidence="2" id="KW-0732">Signal</keyword>
<feature type="region of interest" description="Disordered" evidence="1">
    <location>
        <begin position="58"/>
        <end position="79"/>
    </location>
</feature>
<name>A0AAV4BUQ9_9GAST</name>
<keyword evidence="4" id="KW-1185">Reference proteome</keyword>
<gene>
    <name evidence="3" type="ORF">PoB_004955000</name>
</gene>
<feature type="signal peptide" evidence="2">
    <location>
        <begin position="1"/>
        <end position="25"/>
    </location>
</feature>
<dbReference type="EMBL" id="BLXT01005500">
    <property type="protein sequence ID" value="GFO23045.1"/>
    <property type="molecule type" value="Genomic_DNA"/>
</dbReference>
<organism evidence="3 4">
    <name type="scientific">Plakobranchus ocellatus</name>
    <dbReference type="NCBI Taxonomy" id="259542"/>
    <lineage>
        <taxon>Eukaryota</taxon>
        <taxon>Metazoa</taxon>
        <taxon>Spiralia</taxon>
        <taxon>Lophotrochozoa</taxon>
        <taxon>Mollusca</taxon>
        <taxon>Gastropoda</taxon>
        <taxon>Heterobranchia</taxon>
        <taxon>Euthyneura</taxon>
        <taxon>Panpulmonata</taxon>
        <taxon>Sacoglossa</taxon>
        <taxon>Placobranchoidea</taxon>
        <taxon>Plakobranchidae</taxon>
        <taxon>Plakobranchus</taxon>
    </lineage>
</organism>
<evidence type="ECO:0000313" key="4">
    <source>
        <dbReference type="Proteomes" id="UP000735302"/>
    </source>
</evidence>
<evidence type="ECO:0000256" key="1">
    <source>
        <dbReference type="SAM" id="MobiDB-lite"/>
    </source>
</evidence>
<feature type="chain" id="PRO_5043539794" evidence="2">
    <location>
        <begin position="26"/>
        <end position="101"/>
    </location>
</feature>
<evidence type="ECO:0000313" key="3">
    <source>
        <dbReference type="EMBL" id="GFO23045.1"/>
    </source>
</evidence>
<reference evidence="3 4" key="1">
    <citation type="journal article" date="2021" name="Elife">
        <title>Chloroplast acquisition without the gene transfer in kleptoplastic sea slugs, Plakobranchus ocellatus.</title>
        <authorList>
            <person name="Maeda T."/>
            <person name="Takahashi S."/>
            <person name="Yoshida T."/>
            <person name="Shimamura S."/>
            <person name="Takaki Y."/>
            <person name="Nagai Y."/>
            <person name="Toyoda A."/>
            <person name="Suzuki Y."/>
            <person name="Arimoto A."/>
            <person name="Ishii H."/>
            <person name="Satoh N."/>
            <person name="Nishiyama T."/>
            <person name="Hasebe M."/>
            <person name="Maruyama T."/>
            <person name="Minagawa J."/>
            <person name="Obokata J."/>
            <person name="Shigenobu S."/>
        </authorList>
    </citation>
    <scope>NUCLEOTIDE SEQUENCE [LARGE SCALE GENOMIC DNA]</scope>
</reference>
<proteinExistence type="predicted"/>
<dbReference type="Proteomes" id="UP000735302">
    <property type="component" value="Unassembled WGS sequence"/>
</dbReference>
<sequence>MLLLFLLWWVSSLGELLLLTRLSFADVTGQKPHSILYEVLHSEWFGFLYIAGPQEGDLRLSGPPSGQDAGGRAGTRDRGSLRISKQICYPLCPRSSHTERG</sequence>
<protein>
    <submittedName>
        <fullName evidence="3">Uncharacterized protein</fullName>
    </submittedName>
</protein>
<evidence type="ECO:0000256" key="2">
    <source>
        <dbReference type="SAM" id="SignalP"/>
    </source>
</evidence>